<organism evidence="2 3">
    <name type="scientific">Streblomastix strix</name>
    <dbReference type="NCBI Taxonomy" id="222440"/>
    <lineage>
        <taxon>Eukaryota</taxon>
        <taxon>Metamonada</taxon>
        <taxon>Preaxostyla</taxon>
        <taxon>Oxymonadida</taxon>
        <taxon>Streblomastigidae</taxon>
        <taxon>Streblomastix</taxon>
    </lineage>
</organism>
<comment type="caution">
    <text evidence="2">The sequence shown here is derived from an EMBL/GenBank/DDBJ whole genome shotgun (WGS) entry which is preliminary data.</text>
</comment>
<feature type="compositionally biased region" description="Basic and acidic residues" evidence="1">
    <location>
        <begin position="178"/>
        <end position="193"/>
    </location>
</feature>
<evidence type="ECO:0000313" key="2">
    <source>
        <dbReference type="EMBL" id="KAA6402422.1"/>
    </source>
</evidence>
<name>A0A5J4X6C6_9EUKA</name>
<protein>
    <submittedName>
        <fullName evidence="2">Uncharacterized protein</fullName>
    </submittedName>
</protein>
<accession>A0A5J4X6C6</accession>
<dbReference type="AlphaFoldDB" id="A0A5J4X6C6"/>
<dbReference type="EMBL" id="SNRW01000238">
    <property type="protein sequence ID" value="KAA6402422.1"/>
    <property type="molecule type" value="Genomic_DNA"/>
</dbReference>
<dbReference type="Proteomes" id="UP000324800">
    <property type="component" value="Unassembled WGS sequence"/>
</dbReference>
<feature type="region of interest" description="Disordered" evidence="1">
    <location>
        <begin position="178"/>
        <end position="207"/>
    </location>
</feature>
<feature type="region of interest" description="Disordered" evidence="1">
    <location>
        <begin position="221"/>
        <end position="265"/>
    </location>
</feature>
<reference evidence="2 3" key="1">
    <citation type="submission" date="2019-03" db="EMBL/GenBank/DDBJ databases">
        <title>Single cell metagenomics reveals metabolic interactions within the superorganism composed of flagellate Streblomastix strix and complex community of Bacteroidetes bacteria on its surface.</title>
        <authorList>
            <person name="Treitli S.C."/>
            <person name="Kolisko M."/>
            <person name="Husnik F."/>
            <person name="Keeling P."/>
            <person name="Hampl V."/>
        </authorList>
    </citation>
    <scope>NUCLEOTIDE SEQUENCE [LARGE SCALE GENOMIC DNA]</scope>
    <source>
        <strain evidence="2">ST1C</strain>
    </source>
</reference>
<sequence length="265" mass="30671">MSLVIDIFVPPKMILVKCKRDESQLAYGQSLNSLQAQFQQHRLQYYKFNSLADQKITQDFVTMFEGVFKKPASKIDMLNYTPEPITRLKFFHDISWNGANIIFPNPEVGPIQKKEGPWYARRQSESSAAVTQGMATLINDAARNETDNLVGKLHKVFEASLISVADAQLERESRLDDAFQEPRTEDVLSQHTEKRYKKNPGKQINIGRRKYGSTFGKYISQNRGKKRQNKRNFQFQPRGRFNREYKAKTFKSSSGQDQIEDKYSP</sequence>
<evidence type="ECO:0000313" key="3">
    <source>
        <dbReference type="Proteomes" id="UP000324800"/>
    </source>
</evidence>
<evidence type="ECO:0000256" key="1">
    <source>
        <dbReference type="SAM" id="MobiDB-lite"/>
    </source>
</evidence>
<proteinExistence type="predicted"/>
<gene>
    <name evidence="2" type="ORF">EZS28_002055</name>
</gene>